<keyword evidence="4" id="KW-1185">Reference proteome</keyword>
<dbReference type="EMBL" id="CP136862">
    <property type="protein sequence ID" value="WOJ90319.1"/>
    <property type="molecule type" value="Genomic_DNA"/>
</dbReference>
<name>A0ABZ0HV85_9HYPH</name>
<organism evidence="3 4">
    <name type="scientific">Methylocapsa polymorpha</name>
    <dbReference type="NCBI Taxonomy" id="3080828"/>
    <lineage>
        <taxon>Bacteria</taxon>
        <taxon>Pseudomonadati</taxon>
        <taxon>Pseudomonadota</taxon>
        <taxon>Alphaproteobacteria</taxon>
        <taxon>Hyphomicrobiales</taxon>
        <taxon>Beijerinckiaceae</taxon>
        <taxon>Methylocapsa</taxon>
    </lineage>
</organism>
<evidence type="ECO:0000256" key="1">
    <source>
        <dbReference type="SAM" id="Phobius"/>
    </source>
</evidence>
<feature type="chain" id="PRO_5046330960" description="Glycine zipper domain-containing protein" evidence="2">
    <location>
        <begin position="22"/>
        <end position="83"/>
    </location>
</feature>
<sequence>MKNALSIMVAIVGLCCAPAFAVAQERVGDGAMGAVAGALVGGPIGAVAGGVIGYTAGPGIANSWGLRRHRRHHYAHYHPRAPQ</sequence>
<keyword evidence="1" id="KW-1133">Transmembrane helix</keyword>
<reference evidence="3 4" key="1">
    <citation type="submission" date="2023-10" db="EMBL/GenBank/DDBJ databases">
        <title>Novel methanotroph of the genus Methylocapsa from a subarctic wetland.</title>
        <authorList>
            <person name="Belova S.E."/>
            <person name="Oshkin I.Y."/>
            <person name="Miroshnikov K."/>
            <person name="Dedysh S.N."/>
        </authorList>
    </citation>
    <scope>NUCLEOTIDE SEQUENCE [LARGE SCALE GENOMIC DNA]</scope>
    <source>
        <strain evidence="3 4">RX1</strain>
    </source>
</reference>
<dbReference type="Proteomes" id="UP001626536">
    <property type="component" value="Chromosome"/>
</dbReference>
<accession>A0ABZ0HV85</accession>
<keyword evidence="2" id="KW-0732">Signal</keyword>
<feature type="transmembrane region" description="Helical" evidence="1">
    <location>
        <begin position="31"/>
        <end position="61"/>
    </location>
</feature>
<keyword evidence="1" id="KW-0472">Membrane</keyword>
<evidence type="ECO:0000256" key="2">
    <source>
        <dbReference type="SAM" id="SignalP"/>
    </source>
</evidence>
<proteinExistence type="predicted"/>
<dbReference type="RefSeq" id="WP_407339766.1">
    <property type="nucleotide sequence ID" value="NZ_CP136862.1"/>
</dbReference>
<evidence type="ECO:0008006" key="5">
    <source>
        <dbReference type="Google" id="ProtNLM"/>
    </source>
</evidence>
<evidence type="ECO:0000313" key="4">
    <source>
        <dbReference type="Proteomes" id="UP001626536"/>
    </source>
</evidence>
<gene>
    <name evidence="3" type="ORF">RZS28_03195</name>
</gene>
<feature type="signal peptide" evidence="2">
    <location>
        <begin position="1"/>
        <end position="21"/>
    </location>
</feature>
<protein>
    <recommendedName>
        <fullName evidence="5">Glycine zipper domain-containing protein</fullName>
    </recommendedName>
</protein>
<evidence type="ECO:0000313" key="3">
    <source>
        <dbReference type="EMBL" id="WOJ90319.1"/>
    </source>
</evidence>
<keyword evidence="1" id="KW-0812">Transmembrane</keyword>